<dbReference type="InterPro" id="IPR000477">
    <property type="entry name" value="RT_dom"/>
</dbReference>
<dbReference type="PANTHER" id="PTHR33332">
    <property type="entry name" value="REVERSE TRANSCRIPTASE DOMAIN-CONTAINING PROTEIN"/>
    <property type="match status" value="1"/>
</dbReference>
<evidence type="ECO:0000313" key="2">
    <source>
        <dbReference type="EMBL" id="KAK2566223.1"/>
    </source>
</evidence>
<feature type="domain" description="Reverse transcriptase" evidence="1">
    <location>
        <begin position="1"/>
        <end position="124"/>
    </location>
</feature>
<evidence type="ECO:0000313" key="3">
    <source>
        <dbReference type="Proteomes" id="UP001249851"/>
    </source>
</evidence>
<sequence>MQRLLYEGFVGQWKDVNKGTTQGIVSGPHLFTIFLNDLEICLNGKDILFKYADDTSIVSPVWKEQDNSVAIVRTFMEWSEKNCMSSNSKKCKELVIRKKSGTNVCTPVFGIPQTCQLSVLGLILQDNGRFDCHVHVKLIKANKCLFILRSLRKEGYSQAELDHLFSSIALPSITYGLPVYGASEVELTTMQCFLDRCYKRKYTSKSFSIKHLLEEQDRKVFRKVSGIDRHPLRGLLPKKKASTYNLRNRTSQYLKVNTDRFKNSYINRLIFKYNLAM</sequence>
<keyword evidence="3" id="KW-1185">Reference proteome</keyword>
<reference evidence="2" key="2">
    <citation type="journal article" date="2023" name="Science">
        <title>Genomic signatures of disease resistance in endangered staghorn corals.</title>
        <authorList>
            <person name="Vollmer S.V."/>
            <person name="Selwyn J.D."/>
            <person name="Despard B.A."/>
            <person name="Roesel C.L."/>
        </authorList>
    </citation>
    <scope>NUCLEOTIDE SEQUENCE</scope>
    <source>
        <strain evidence="2">K2</strain>
    </source>
</reference>
<name>A0AAD9V9H2_ACRCE</name>
<accession>A0AAD9V9H2</accession>
<organism evidence="2 3">
    <name type="scientific">Acropora cervicornis</name>
    <name type="common">Staghorn coral</name>
    <dbReference type="NCBI Taxonomy" id="6130"/>
    <lineage>
        <taxon>Eukaryota</taxon>
        <taxon>Metazoa</taxon>
        <taxon>Cnidaria</taxon>
        <taxon>Anthozoa</taxon>
        <taxon>Hexacorallia</taxon>
        <taxon>Scleractinia</taxon>
        <taxon>Astrocoeniina</taxon>
        <taxon>Acroporidae</taxon>
        <taxon>Acropora</taxon>
    </lineage>
</organism>
<dbReference type="EMBL" id="JARQWQ010000017">
    <property type="protein sequence ID" value="KAK2566223.1"/>
    <property type="molecule type" value="Genomic_DNA"/>
</dbReference>
<dbReference type="Pfam" id="PF00078">
    <property type="entry name" value="RVT_1"/>
    <property type="match status" value="1"/>
</dbReference>
<dbReference type="PROSITE" id="PS50878">
    <property type="entry name" value="RT_POL"/>
    <property type="match status" value="1"/>
</dbReference>
<proteinExistence type="predicted"/>
<gene>
    <name evidence="2" type="ORF">P5673_009692</name>
</gene>
<evidence type="ECO:0000259" key="1">
    <source>
        <dbReference type="PROSITE" id="PS50878"/>
    </source>
</evidence>
<protein>
    <recommendedName>
        <fullName evidence="1">Reverse transcriptase domain-containing protein</fullName>
    </recommendedName>
</protein>
<dbReference type="Proteomes" id="UP001249851">
    <property type="component" value="Unassembled WGS sequence"/>
</dbReference>
<reference evidence="2" key="1">
    <citation type="journal article" date="2023" name="G3 (Bethesda)">
        <title>Whole genome assembly and annotation of the endangered Caribbean coral Acropora cervicornis.</title>
        <authorList>
            <person name="Selwyn J.D."/>
            <person name="Vollmer S.V."/>
        </authorList>
    </citation>
    <scope>NUCLEOTIDE SEQUENCE</scope>
    <source>
        <strain evidence="2">K2</strain>
    </source>
</reference>
<dbReference type="AlphaFoldDB" id="A0AAD9V9H2"/>
<comment type="caution">
    <text evidence="2">The sequence shown here is derived from an EMBL/GenBank/DDBJ whole genome shotgun (WGS) entry which is preliminary data.</text>
</comment>